<evidence type="ECO:0000313" key="9">
    <source>
        <dbReference type="EMBL" id="XAE42878.1"/>
    </source>
</evidence>
<evidence type="ECO:0000256" key="4">
    <source>
        <dbReference type="ARBA" id="ARBA00013115"/>
    </source>
</evidence>
<dbReference type="PANTHER" id="PTHR36175">
    <property type="entry name" value="CYANOPHYCINASE"/>
    <property type="match status" value="1"/>
</dbReference>
<name>A0ABZ3D536_9PROT</name>
<keyword evidence="7 9" id="KW-0378">Hydrolase</keyword>
<gene>
    <name evidence="9" type="ORF">AAC691_22065</name>
</gene>
<dbReference type="Pfam" id="PF03575">
    <property type="entry name" value="Peptidase_S51"/>
    <property type="match status" value="1"/>
</dbReference>
<sequence length="748" mass="78084">MSISQPPAEPAGNRPKLAVIGGRLEDDNDAVYREMHRLSGGRIVVFPTASSEPDAVGAETVAAFRAHGFDAALAPVHGPGAARAAHDPALAALVGAYGSVFFTGGNQAFITAALAPQGRATPLLGAIRTAHAAGGLVAGSSAGAAMMSDIMIEGGTSLEATTFGVVTNPDRPGLLLGRGLGFFPWGIVDQHFLKRGRFGRLVMAMAETGTPRGYGIDENTALFVDGTQGRVIGEYGAVIVDMAGAAYDRQGRTIDGIAFSYLDDGDSFDLPDHRVTPDMHKRPVLASEIAYRAPARSPRNVFGAYTLYDLLARLVLGDSTAYAADRARAIEPKAGIATTVELGRVPDRSRGLIALRDDMLRMTALDFRAAVAARKLDAAQLAASRRAALARDYGIAPGDDARLVLLGSSPLRCNALMRDLARNCMRDHAGPVGIIAAASSEPRNEAQSWLRAFRRHGVEAIDLGLTIDNVELADPALVERIAGLRAIVLAGGNQIRLVETLLHRGEVTPVLLAIARAYAAGATIVAVAGAASALSGSMIAGGSSYEALRFGVASDMGRRGIVIQEGLGLFGSAIVDQNLTAARRLARLVVACAEEGVRYGLGLCEESGVVAGHDNAHLTVIGRHGAVLVDIDLLRTALQGDDFRTEGTKLHMALPGDVIDLDTGTVTRAAPQTGMPNADLLNADNTPDADMPDADTRLAQLVGDLLEDCAGRRGNGGPPHDGPIALRFTATGNGSGLLDIESIRDRDT</sequence>
<evidence type="ECO:0000256" key="7">
    <source>
        <dbReference type="ARBA" id="ARBA00022801"/>
    </source>
</evidence>
<dbReference type="InterPro" id="IPR011811">
    <property type="entry name" value="Peptidase_S51_cyanophycinase"/>
</dbReference>
<keyword evidence="6" id="KW-0645">Protease</keyword>
<dbReference type="Proteomes" id="UP001449795">
    <property type="component" value="Chromosome"/>
</dbReference>
<dbReference type="Gene3D" id="3.40.50.880">
    <property type="match status" value="2"/>
</dbReference>
<dbReference type="NCBIfam" id="TIGR02069">
    <property type="entry name" value="cyanophycinase"/>
    <property type="match status" value="1"/>
</dbReference>
<accession>A0ABZ3D536</accession>
<evidence type="ECO:0000256" key="5">
    <source>
        <dbReference type="ARBA" id="ARBA00015719"/>
    </source>
</evidence>
<comment type="catalytic activity">
    <reaction evidence="1">
        <text>[L-4-(L-arginin-2-N-yl)aspartate](n) + H2O = [L-4-(L-arginin-2-N-yl)aspartate](n-1) + L-4-(L-arginin-2-N-yl)aspartate</text>
        <dbReference type="Rhea" id="RHEA:12845"/>
        <dbReference type="Rhea" id="RHEA-COMP:13728"/>
        <dbReference type="Rhea" id="RHEA-COMP:13734"/>
        <dbReference type="ChEBI" id="CHEBI:15377"/>
        <dbReference type="ChEBI" id="CHEBI:137986"/>
        <dbReference type="ChEBI" id="CHEBI:137991"/>
        <dbReference type="EC" id="3.4.15.6"/>
    </reaction>
</comment>
<keyword evidence="10" id="KW-1185">Reference proteome</keyword>
<dbReference type="InterPro" id="IPR029062">
    <property type="entry name" value="Class_I_gatase-like"/>
</dbReference>
<dbReference type="GO" id="GO:0004180">
    <property type="term" value="F:carboxypeptidase activity"/>
    <property type="evidence" value="ECO:0007669"/>
    <property type="project" value="UniProtKB-KW"/>
</dbReference>
<proteinExistence type="inferred from homology"/>
<evidence type="ECO:0000256" key="3">
    <source>
        <dbReference type="ARBA" id="ARBA00006534"/>
    </source>
</evidence>
<evidence type="ECO:0000256" key="2">
    <source>
        <dbReference type="ARBA" id="ARBA00002039"/>
    </source>
</evidence>
<comment type="function">
    <text evidence="2">Exopeptidase that catalyzes the hydrolytic cleavage of multi-L-arginyl-poly-L-aspartic acid (cyanophycin; a water-insoluble reserve polymer) into aspartate-arginine dipeptides.</text>
</comment>
<dbReference type="GO" id="GO:0008241">
    <property type="term" value="F:peptidyl-dipeptidase activity"/>
    <property type="evidence" value="ECO:0007669"/>
    <property type="project" value="UniProtKB-EC"/>
</dbReference>
<protein>
    <recommendedName>
        <fullName evidence="5">Cyanophycinase</fullName>
        <ecNumber evidence="4">3.4.15.6</ecNumber>
    </recommendedName>
</protein>
<evidence type="ECO:0000256" key="1">
    <source>
        <dbReference type="ARBA" id="ARBA00001092"/>
    </source>
</evidence>
<keyword evidence="8" id="KW-0720">Serine protease</keyword>
<dbReference type="InterPro" id="IPR005320">
    <property type="entry name" value="Peptidase_S51"/>
</dbReference>
<comment type="similarity">
    <text evidence="3">Belongs to the peptidase S51 family.</text>
</comment>
<dbReference type="EMBL" id="CP152276">
    <property type="protein sequence ID" value="XAE42878.1"/>
    <property type="molecule type" value="Genomic_DNA"/>
</dbReference>
<evidence type="ECO:0000313" key="10">
    <source>
        <dbReference type="Proteomes" id="UP001449795"/>
    </source>
</evidence>
<dbReference type="EC" id="3.4.15.6" evidence="4"/>
<reference evidence="9 10" key="1">
    <citation type="submission" date="2024-04" db="EMBL/GenBank/DDBJ databases">
        <title>Complete genome sequence of Nguyenibacter vanlangesis HBCM-1154, a strain capable of nitrogen fixation, IAA production, and phosphorus solubilization isolated from sugarcane soil.</title>
        <authorList>
            <person name="MY HANH P."/>
        </authorList>
    </citation>
    <scope>NUCLEOTIDE SEQUENCE [LARGE SCALE GENOMIC DNA]</scope>
    <source>
        <strain evidence="9 10">HBCM 1154</strain>
    </source>
</reference>
<evidence type="ECO:0000256" key="6">
    <source>
        <dbReference type="ARBA" id="ARBA00022670"/>
    </source>
</evidence>
<dbReference type="PANTHER" id="PTHR36175:SF1">
    <property type="entry name" value="CYANOPHYCINASE"/>
    <property type="match status" value="1"/>
</dbReference>
<dbReference type="RefSeq" id="WP_342628498.1">
    <property type="nucleotide sequence ID" value="NZ_CP152276.1"/>
</dbReference>
<organism evidence="9 10">
    <name type="scientific">Nguyenibacter vanlangensis</name>
    <dbReference type="NCBI Taxonomy" id="1216886"/>
    <lineage>
        <taxon>Bacteria</taxon>
        <taxon>Pseudomonadati</taxon>
        <taxon>Pseudomonadota</taxon>
        <taxon>Alphaproteobacteria</taxon>
        <taxon>Acetobacterales</taxon>
        <taxon>Acetobacteraceae</taxon>
        <taxon>Nguyenibacter</taxon>
    </lineage>
</organism>
<dbReference type="CDD" id="cd03145">
    <property type="entry name" value="GAT1_cyanophycinase"/>
    <property type="match status" value="1"/>
</dbReference>
<dbReference type="SUPFAM" id="SSF52317">
    <property type="entry name" value="Class I glutamine amidotransferase-like"/>
    <property type="match status" value="2"/>
</dbReference>
<evidence type="ECO:0000256" key="8">
    <source>
        <dbReference type="ARBA" id="ARBA00022825"/>
    </source>
</evidence>
<keyword evidence="9" id="KW-0121">Carboxypeptidase</keyword>